<dbReference type="RefSeq" id="WP_338532328.1">
    <property type="nucleotide sequence ID" value="NZ_CP030943.1"/>
</dbReference>
<protein>
    <submittedName>
        <fullName evidence="1">Uncharacterized protein</fullName>
    </submittedName>
</protein>
<keyword evidence="1" id="KW-0614">Plasmid</keyword>
<name>A0ABY5MQD0_9HYPH</name>
<dbReference type="Gene3D" id="3.40.50.2300">
    <property type="match status" value="1"/>
</dbReference>
<keyword evidence="2" id="KW-1185">Reference proteome</keyword>
<accession>A0ABY5MQD0</accession>
<dbReference type="SUPFAM" id="SSF53822">
    <property type="entry name" value="Periplasmic binding protein-like I"/>
    <property type="match status" value="1"/>
</dbReference>
<geneLocation type="plasmid" evidence="1 2">
    <name>p1536_2</name>
</geneLocation>
<evidence type="ECO:0000313" key="2">
    <source>
        <dbReference type="Proteomes" id="UP001342418"/>
    </source>
</evidence>
<evidence type="ECO:0000313" key="1">
    <source>
        <dbReference type="EMBL" id="UUP20119.1"/>
    </source>
</evidence>
<gene>
    <name evidence="1" type="ORF">NTH_04634</name>
</gene>
<dbReference type="Proteomes" id="UP001342418">
    <property type="component" value="Plasmid p1536_2"/>
</dbReference>
<dbReference type="EMBL" id="CP030943">
    <property type="protein sequence ID" value="UUP20119.1"/>
    <property type="molecule type" value="Genomic_DNA"/>
</dbReference>
<organism evidence="1 2">
    <name type="scientific">Nitratireductor thuwali</name>
    <dbReference type="NCBI Taxonomy" id="2267699"/>
    <lineage>
        <taxon>Bacteria</taxon>
        <taxon>Pseudomonadati</taxon>
        <taxon>Pseudomonadota</taxon>
        <taxon>Alphaproteobacteria</taxon>
        <taxon>Hyphomicrobiales</taxon>
        <taxon>Phyllobacteriaceae</taxon>
        <taxon>Nitratireductor</taxon>
    </lineage>
</organism>
<dbReference type="InterPro" id="IPR028082">
    <property type="entry name" value="Peripla_BP_I"/>
</dbReference>
<proteinExistence type="predicted"/>
<sequence>MIFPVGPTYWQQAANDVAFIKNQVGGDLSDVKIGFIYLDYPFGQEPIEILKTLSEKEGFEPSSIQCLCPGATRQAPGPRSAGTNPTM</sequence>
<reference evidence="1 2" key="1">
    <citation type="submission" date="2018-07" db="EMBL/GenBank/DDBJ databases">
        <title>Genome sequence of Nitratireductor thuwali#1536.</title>
        <authorList>
            <person name="Michoud G."/>
            <person name="Merlino G."/>
            <person name="Sefrji F.O."/>
            <person name="Daffonchio D."/>
        </authorList>
    </citation>
    <scope>NUCLEOTIDE SEQUENCE [LARGE SCALE GENOMIC DNA]</scope>
    <source>
        <strain evidence="1 2">Nit1536</strain>
        <plasmid evidence="1 2">p1536_2</plasmid>
    </source>
</reference>